<dbReference type="InterPro" id="IPR045943">
    <property type="entry name" value="DUF6363"/>
</dbReference>
<dbReference type="Pfam" id="PF01734">
    <property type="entry name" value="Patatin"/>
    <property type="match status" value="1"/>
</dbReference>
<protein>
    <submittedName>
        <fullName evidence="6">NTE family protein RssA</fullName>
    </submittedName>
</protein>
<evidence type="ECO:0000313" key="6">
    <source>
        <dbReference type="EMBL" id="OOM11357.1"/>
    </source>
</evidence>
<dbReference type="PANTHER" id="PTHR14226:SF25">
    <property type="entry name" value="PHOSPHOESTERASE"/>
    <property type="match status" value="1"/>
</dbReference>
<sequence length="280" mass="32335">MTGLVLEGGAFRGLFTAGVLDALLDIKAEIKYVIGVSAGATNAYSYISKQKGRNLEIMERFINHKRYVGYGNLIKSKAIMDLDFVFDEIPNKYCAFDYKTFSNYDGKMLVGALNIETGESEYFDKDELDDKNSILRATCAIPMLFPFAKIKNSYYADGGLLDAIPIKKSIEDGNDKNIIVLTRNEGYRKRQSKANKFTYKFYKNKYPKLANVLKNRYIQYNKQLDYCNELEENKEAIIIRPTIKMDIGRFERNKNKLKAIYQNGYDLVIRDKDKILYYLK</sequence>
<dbReference type="RefSeq" id="WP_077866013.1">
    <property type="nucleotide sequence ID" value="NZ_LZYZ01000005.1"/>
</dbReference>
<keyword evidence="2 4" id="KW-0442">Lipid degradation</keyword>
<dbReference type="EMBL" id="LZYZ01000005">
    <property type="protein sequence ID" value="OOM11357.1"/>
    <property type="molecule type" value="Genomic_DNA"/>
</dbReference>
<comment type="caution">
    <text evidence="6">The sequence shown here is derived from an EMBL/GenBank/DDBJ whole genome shotgun (WGS) entry which is preliminary data.</text>
</comment>
<feature type="active site" description="Nucleophile" evidence="4">
    <location>
        <position position="37"/>
    </location>
</feature>
<feature type="active site" description="Proton acceptor" evidence="4">
    <location>
        <position position="157"/>
    </location>
</feature>
<feature type="domain" description="PNPLA" evidence="5">
    <location>
        <begin position="4"/>
        <end position="170"/>
    </location>
</feature>
<evidence type="ECO:0000313" key="7">
    <source>
        <dbReference type="Proteomes" id="UP000191154"/>
    </source>
</evidence>
<feature type="short sequence motif" description="GXSXG" evidence="4">
    <location>
        <begin position="35"/>
        <end position="39"/>
    </location>
</feature>
<feature type="short sequence motif" description="DGA/G" evidence="4">
    <location>
        <begin position="157"/>
        <end position="159"/>
    </location>
</feature>
<dbReference type="PANTHER" id="PTHR14226">
    <property type="entry name" value="NEUROPATHY TARGET ESTERASE/SWISS CHEESE D.MELANOGASTER"/>
    <property type="match status" value="1"/>
</dbReference>
<dbReference type="InterPro" id="IPR037483">
    <property type="entry name" value="YjjU-like"/>
</dbReference>
<dbReference type="PROSITE" id="PS51635">
    <property type="entry name" value="PNPLA"/>
    <property type="match status" value="1"/>
</dbReference>
<dbReference type="InterPro" id="IPR002641">
    <property type="entry name" value="PNPLA_dom"/>
</dbReference>
<name>A0A1S8N4J9_CLOSA</name>
<dbReference type="Proteomes" id="UP000191154">
    <property type="component" value="Unassembled WGS sequence"/>
</dbReference>
<organism evidence="6 7">
    <name type="scientific">Clostridium saccharobutylicum</name>
    <dbReference type="NCBI Taxonomy" id="169679"/>
    <lineage>
        <taxon>Bacteria</taxon>
        <taxon>Bacillati</taxon>
        <taxon>Bacillota</taxon>
        <taxon>Clostridia</taxon>
        <taxon>Eubacteriales</taxon>
        <taxon>Clostridiaceae</taxon>
        <taxon>Clostridium</taxon>
    </lineage>
</organism>
<keyword evidence="3 4" id="KW-0443">Lipid metabolism</keyword>
<gene>
    <name evidence="6" type="primary">rssA</name>
    <name evidence="6" type="ORF">CLOSAC_29170</name>
</gene>
<dbReference type="AlphaFoldDB" id="A0A1S8N4J9"/>
<proteinExistence type="predicted"/>
<evidence type="ECO:0000259" key="5">
    <source>
        <dbReference type="PROSITE" id="PS51635"/>
    </source>
</evidence>
<reference evidence="6 7" key="1">
    <citation type="submission" date="2016-05" db="EMBL/GenBank/DDBJ databases">
        <title>Microbial solvent formation.</title>
        <authorList>
            <person name="Poehlein A."/>
            <person name="Montoya Solano J.D."/>
            <person name="Flitsch S."/>
            <person name="Krabben P."/>
            <person name="Duerre P."/>
            <person name="Daniel R."/>
        </authorList>
    </citation>
    <scope>NUCLEOTIDE SEQUENCE [LARGE SCALE GENOMIC DNA]</scope>
    <source>
        <strain evidence="6 7">L1-8</strain>
    </source>
</reference>
<comment type="caution">
    <text evidence="4">Lacks conserved residue(s) required for the propagation of feature annotation.</text>
</comment>
<dbReference type="GO" id="GO:0016042">
    <property type="term" value="P:lipid catabolic process"/>
    <property type="evidence" value="ECO:0007669"/>
    <property type="project" value="UniProtKB-UniRule"/>
</dbReference>
<dbReference type="SUPFAM" id="SSF52151">
    <property type="entry name" value="FabD/lysophospholipase-like"/>
    <property type="match status" value="1"/>
</dbReference>
<evidence type="ECO:0000256" key="2">
    <source>
        <dbReference type="ARBA" id="ARBA00022963"/>
    </source>
</evidence>
<evidence type="ECO:0000256" key="3">
    <source>
        <dbReference type="ARBA" id="ARBA00023098"/>
    </source>
</evidence>
<dbReference type="InterPro" id="IPR016035">
    <property type="entry name" value="Acyl_Trfase/lysoPLipase"/>
</dbReference>
<dbReference type="Pfam" id="PF19890">
    <property type="entry name" value="DUF6363"/>
    <property type="match status" value="1"/>
</dbReference>
<dbReference type="InterPro" id="IPR050301">
    <property type="entry name" value="NTE"/>
</dbReference>
<dbReference type="CDD" id="cd07208">
    <property type="entry name" value="Pat_hypo_Ecoli_yjju_like"/>
    <property type="match status" value="1"/>
</dbReference>
<accession>A0A1S8N4J9</accession>
<dbReference type="Gene3D" id="3.40.1090.10">
    <property type="entry name" value="Cytosolic phospholipase A2 catalytic domain"/>
    <property type="match status" value="2"/>
</dbReference>
<keyword evidence="1 4" id="KW-0378">Hydrolase</keyword>
<dbReference type="GO" id="GO:0016787">
    <property type="term" value="F:hydrolase activity"/>
    <property type="evidence" value="ECO:0007669"/>
    <property type="project" value="UniProtKB-UniRule"/>
</dbReference>
<evidence type="ECO:0000256" key="4">
    <source>
        <dbReference type="PROSITE-ProRule" id="PRU01161"/>
    </source>
</evidence>
<evidence type="ECO:0000256" key="1">
    <source>
        <dbReference type="ARBA" id="ARBA00022801"/>
    </source>
</evidence>
<dbReference type="STRING" id="169679.CSACC_03400"/>